<sequence>MRTAAMRRTRSIVAAPSTPTFMNYKVPITSLAVGSLGDGSDRAAFLELPAKLPQLQYIGLGVTESGLCANSPVIRDLAAFLWRAMQALPNNKLSVINTDNVPNNGALIKRYAVYDELILVIGELLILEFFFLCL</sequence>
<organism evidence="1 2">
    <name type="scientific">Pythium insidiosum</name>
    <name type="common">Pythiosis disease agent</name>
    <dbReference type="NCBI Taxonomy" id="114742"/>
    <lineage>
        <taxon>Eukaryota</taxon>
        <taxon>Sar</taxon>
        <taxon>Stramenopiles</taxon>
        <taxon>Oomycota</taxon>
        <taxon>Peronosporomycetes</taxon>
        <taxon>Pythiales</taxon>
        <taxon>Pythiaceae</taxon>
        <taxon>Pythium</taxon>
    </lineage>
</organism>
<dbReference type="AlphaFoldDB" id="A0AAD5LYQ1"/>
<evidence type="ECO:0000313" key="1">
    <source>
        <dbReference type="EMBL" id="KAJ0389596.1"/>
    </source>
</evidence>
<reference evidence="1" key="1">
    <citation type="submission" date="2021-12" db="EMBL/GenBank/DDBJ databases">
        <title>Prjna785345.</title>
        <authorList>
            <person name="Rujirawat T."/>
            <person name="Krajaejun T."/>
        </authorList>
    </citation>
    <scope>NUCLEOTIDE SEQUENCE</scope>
    <source>
        <strain evidence="1">Pi057C3</strain>
    </source>
</reference>
<name>A0AAD5LYQ1_PYTIN</name>
<dbReference type="EMBL" id="JAKCXM010003482">
    <property type="protein sequence ID" value="KAJ0389596.1"/>
    <property type="molecule type" value="Genomic_DNA"/>
</dbReference>
<dbReference type="Gene3D" id="3.40.50.720">
    <property type="entry name" value="NAD(P)-binding Rossmann-like Domain"/>
    <property type="match status" value="1"/>
</dbReference>
<proteinExistence type="predicted"/>
<comment type="caution">
    <text evidence="1">The sequence shown here is derived from an EMBL/GenBank/DDBJ whole genome shotgun (WGS) entry which is preliminary data.</text>
</comment>
<accession>A0AAD5LYQ1</accession>
<evidence type="ECO:0000313" key="2">
    <source>
        <dbReference type="Proteomes" id="UP001209570"/>
    </source>
</evidence>
<protein>
    <submittedName>
        <fullName evidence="1">Uncharacterized protein</fullName>
    </submittedName>
</protein>
<keyword evidence="2" id="KW-1185">Reference proteome</keyword>
<dbReference type="Proteomes" id="UP001209570">
    <property type="component" value="Unassembled WGS sequence"/>
</dbReference>
<gene>
    <name evidence="1" type="ORF">P43SY_010500</name>
</gene>